<protein>
    <submittedName>
        <fullName evidence="2">Uncharacterized protein</fullName>
    </submittedName>
</protein>
<evidence type="ECO:0000256" key="1">
    <source>
        <dbReference type="SAM" id="Phobius"/>
    </source>
</evidence>
<proteinExistence type="predicted"/>
<keyword evidence="1" id="KW-0812">Transmembrane</keyword>
<dbReference type="EMBL" id="LK932371">
    <property type="protein sequence ID" value="CDS84858.1"/>
    <property type="molecule type" value="Genomic_DNA"/>
</dbReference>
<gene>
    <name evidence="2" type="ORF">BN1097_350019</name>
</gene>
<sequence>MLSYIQNIIYVIFILSVYNFYFSRSIIKYINKNRVVQKLNLNLEQLY</sequence>
<name>A0A069A637_CLODI</name>
<keyword evidence="1" id="KW-0472">Membrane</keyword>
<accession>A0A069A637</accession>
<reference evidence="2" key="1">
    <citation type="submission" date="2014-07" db="EMBL/GenBank/DDBJ databases">
        <authorList>
            <person name="Monot Marc"/>
        </authorList>
    </citation>
    <scope>NUCLEOTIDE SEQUENCE</scope>
    <source>
        <strain evidence="2">7032994</strain>
    </source>
</reference>
<feature type="transmembrane region" description="Helical" evidence="1">
    <location>
        <begin position="6"/>
        <end position="22"/>
    </location>
</feature>
<keyword evidence="1" id="KW-1133">Transmembrane helix</keyword>
<dbReference type="AlphaFoldDB" id="A0A069A637"/>
<evidence type="ECO:0000313" key="2">
    <source>
        <dbReference type="EMBL" id="CDS84858.1"/>
    </source>
</evidence>
<organism evidence="2">
    <name type="scientific">Clostridioides difficile</name>
    <name type="common">Peptoclostridium difficile</name>
    <dbReference type="NCBI Taxonomy" id="1496"/>
    <lineage>
        <taxon>Bacteria</taxon>
        <taxon>Bacillati</taxon>
        <taxon>Bacillota</taxon>
        <taxon>Clostridia</taxon>
        <taxon>Peptostreptococcales</taxon>
        <taxon>Peptostreptococcaceae</taxon>
        <taxon>Clostridioides</taxon>
    </lineage>
</organism>